<accession>A0A2L2XGE1</accession>
<dbReference type="NCBIfam" id="NF041499">
    <property type="entry name" value="MobP3"/>
    <property type="match status" value="1"/>
</dbReference>
<sequence length="1262" mass="141951">MRAPFIFKMSFYKPGDGNEAKNACHILYIGTRPGADRGEGDVEIGDKESSFYYKYFVKYDEDEAAKHVKYASERPRSHGLFGRDEKNVPDLEAVQNELWRHKGIVWRAVLSLREDDAIRMGYDNRKAWEDALRASVPEAAGKMGISEENLRWVAAFHAEPGHPHCHLVFWEAKPERTRGVLSKGKSSGELIDVRKVFVQRILAGERARLGGEKTLLRDMVRDFGRNDVRELLKEMRSEQNYVRSIDGAAGRVSPRLNDDVRAALSEKLEQIAGMLPGKGRVALKYMPPEVKEKLRDVADWLLKQPGFSESVGRYVEIAREMASHYSHNVHSLDESGRNAYEDLRDRLSQDLLKGAVEIGKVERASDSSCDDLVKDGGSLEGFEGDAEPPEPESGQLENYVEPLESEPAASGMEPKASGTAGSSNVIPGGNVKEVSEKLVEDAWRTVDRAVFRVDPSVRLLRGEMPAIEAGIKEQVIKSLKEISGLIPEDSLKGRIALAYLPREVKERAREVAGQLLESDVTKPIIEKYFRLAGGGQGSDAFRQIKERVAEQVVERAAELLTRVIPPVIMLPHKGRVEDAVALLKGASADYIRGNMKEVKWTVGSMYRALTMLGVDEAERITANWAAGAGIKDFKKILSDAADDKKRKHISRKGWTRLRENLGLEDEECLYPWFGVVQEQKQLPEEGGQQEQEKEDIPHVLVESRIASALNSLESAADKPGSYAEVYWTARAFCNTLHALGVGEEERARIIRGWVERSGVEVSEAKLRDVLDRVTVAPREGFWLGRSGWVRLSVNLGVTVPAAVPWKITTSPGKYPGADKNKVAGELWRDAWHTSERAIHRLDGGGCESVPKIEDGFRAEIAGKLKTIADLIPEESLKGRLALAYLPQEVKERARDLAGQLLQSGKLALRTEKFVEQVCADQGEDAGKEAFHELKERVAEQVVGRAVELLPREIPQVEMLPHDGRVQDAVKRFESATAEYIRSDIDEARWTAGTMYRALVRLGVDGQAAREATERWADGVGLKKEAARAISGEIVRMECIAQECREENKPEPVHVSRKDWTRLRENLGMEEEECLYPWFGILREQEQLPENEKQQEKETIPHELIDKRISPALHALEGAAGNPENYAEVYWTLRTFANTLHALGVGEEDSARMVRGWVERSGVEVSEARLRDVLDRVTVVPKEDFWLGRRSWNRLTENLGIHNPPASPWRANVDRYGNIAGQLWKAVWRNMERERTKLEAKRLVLKRMNDMRRQRAKEGREID</sequence>
<keyword evidence="3" id="KW-1185">Reference proteome</keyword>
<feature type="region of interest" description="Disordered" evidence="1">
    <location>
        <begin position="366"/>
        <end position="428"/>
    </location>
</feature>
<dbReference type="OrthoDB" id="1775746at2"/>
<reference evidence="3" key="1">
    <citation type="submission" date="2018-02" db="EMBL/GenBank/DDBJ databases">
        <title>Genome sequence of Desulfocucumis palustris strain NAW-5.</title>
        <authorList>
            <person name="Watanabe M."/>
            <person name="Kojima H."/>
            <person name="Fukui M."/>
        </authorList>
    </citation>
    <scope>NUCLEOTIDE SEQUENCE [LARGE SCALE GENOMIC DNA]</scope>
    <source>
        <strain evidence="3">NAW-5</strain>
    </source>
</reference>
<protein>
    <submittedName>
        <fullName evidence="2">Uncharacterized protein</fullName>
    </submittedName>
</protein>
<gene>
    <name evidence="2" type="ORF">DCCM_4544</name>
</gene>
<dbReference type="EMBL" id="BFAV01000162">
    <property type="protein sequence ID" value="GBF35417.1"/>
    <property type="molecule type" value="Genomic_DNA"/>
</dbReference>
<organism evidence="2 3">
    <name type="scientific">Desulfocucumis palustris</name>
    <dbReference type="NCBI Taxonomy" id="1898651"/>
    <lineage>
        <taxon>Bacteria</taxon>
        <taxon>Bacillati</taxon>
        <taxon>Bacillota</taxon>
        <taxon>Clostridia</taxon>
        <taxon>Eubacteriales</taxon>
        <taxon>Desulfocucumaceae</taxon>
        <taxon>Desulfocucumis</taxon>
    </lineage>
</organism>
<dbReference type="AlphaFoldDB" id="A0A2L2XGE1"/>
<dbReference type="Pfam" id="PF18555">
    <property type="entry name" value="MobL"/>
    <property type="match status" value="1"/>
</dbReference>
<comment type="caution">
    <text evidence="2">The sequence shown here is derived from an EMBL/GenBank/DDBJ whole genome shotgun (WGS) entry which is preliminary data.</text>
</comment>
<evidence type="ECO:0000313" key="3">
    <source>
        <dbReference type="Proteomes" id="UP000239549"/>
    </source>
</evidence>
<dbReference type="InterPro" id="IPR048102">
    <property type="entry name" value="MobP3"/>
</dbReference>
<dbReference type="InterPro" id="IPR041073">
    <property type="entry name" value="MobL"/>
</dbReference>
<dbReference type="RefSeq" id="WP_104373486.1">
    <property type="nucleotide sequence ID" value="NZ_BFAV01000162.1"/>
</dbReference>
<dbReference type="Proteomes" id="UP000239549">
    <property type="component" value="Unassembled WGS sequence"/>
</dbReference>
<evidence type="ECO:0000313" key="2">
    <source>
        <dbReference type="EMBL" id="GBF35417.1"/>
    </source>
</evidence>
<proteinExistence type="predicted"/>
<name>A0A2L2XGE1_9FIRM</name>
<evidence type="ECO:0000256" key="1">
    <source>
        <dbReference type="SAM" id="MobiDB-lite"/>
    </source>
</evidence>